<accession>A0AAD7LC60</accession>
<comment type="caution">
    <text evidence="1">The sequence shown here is derived from an EMBL/GenBank/DDBJ whole genome shotgun (WGS) entry which is preliminary data.</text>
</comment>
<gene>
    <name evidence="1" type="ORF">O6P43_021995</name>
</gene>
<evidence type="ECO:0000313" key="2">
    <source>
        <dbReference type="Proteomes" id="UP001163823"/>
    </source>
</evidence>
<dbReference type="Proteomes" id="UP001163823">
    <property type="component" value="Chromosome 9"/>
</dbReference>
<dbReference type="EMBL" id="JARAOO010000009">
    <property type="protein sequence ID" value="KAJ7955398.1"/>
    <property type="molecule type" value="Genomic_DNA"/>
</dbReference>
<proteinExistence type="predicted"/>
<reference evidence="1" key="1">
    <citation type="journal article" date="2023" name="Science">
        <title>Elucidation of the pathway for biosynthesis of saponin adjuvants from the soapbark tree.</title>
        <authorList>
            <person name="Reed J."/>
            <person name="Orme A."/>
            <person name="El-Demerdash A."/>
            <person name="Owen C."/>
            <person name="Martin L.B.B."/>
            <person name="Misra R.C."/>
            <person name="Kikuchi S."/>
            <person name="Rejzek M."/>
            <person name="Martin A.C."/>
            <person name="Harkess A."/>
            <person name="Leebens-Mack J."/>
            <person name="Louveau T."/>
            <person name="Stephenson M.J."/>
            <person name="Osbourn A."/>
        </authorList>
    </citation>
    <scope>NUCLEOTIDE SEQUENCE</scope>
    <source>
        <strain evidence="1">S10</strain>
    </source>
</reference>
<sequence length="87" mass="10715">MTLVFDSKQKCIKFQYHEETMNKKEDELCCSLQTCWRHHVEKIKLEKFEENEEKSLRPYIEKYCNEVEDSYSERWRLVLKDMKDGCL</sequence>
<dbReference type="AlphaFoldDB" id="A0AAD7LC60"/>
<organism evidence="1 2">
    <name type="scientific">Quillaja saponaria</name>
    <name type="common">Soap bark tree</name>
    <dbReference type="NCBI Taxonomy" id="32244"/>
    <lineage>
        <taxon>Eukaryota</taxon>
        <taxon>Viridiplantae</taxon>
        <taxon>Streptophyta</taxon>
        <taxon>Embryophyta</taxon>
        <taxon>Tracheophyta</taxon>
        <taxon>Spermatophyta</taxon>
        <taxon>Magnoliopsida</taxon>
        <taxon>eudicotyledons</taxon>
        <taxon>Gunneridae</taxon>
        <taxon>Pentapetalae</taxon>
        <taxon>rosids</taxon>
        <taxon>fabids</taxon>
        <taxon>Fabales</taxon>
        <taxon>Quillajaceae</taxon>
        <taxon>Quillaja</taxon>
    </lineage>
</organism>
<name>A0AAD7LC60_QUISA</name>
<dbReference type="KEGG" id="qsa:O6P43_021995"/>
<protein>
    <submittedName>
        <fullName evidence="1">Uncharacterized protein</fullName>
    </submittedName>
</protein>
<keyword evidence="2" id="KW-1185">Reference proteome</keyword>
<evidence type="ECO:0000313" key="1">
    <source>
        <dbReference type="EMBL" id="KAJ7955398.1"/>
    </source>
</evidence>